<feature type="domain" description="DUF659" evidence="2">
    <location>
        <begin position="164"/>
        <end position="317"/>
    </location>
</feature>
<dbReference type="InterPro" id="IPR008906">
    <property type="entry name" value="HATC_C_dom"/>
</dbReference>
<dbReference type="Gramene" id="Psat07G0273500-T1">
    <property type="protein sequence ID" value="KAI5386305.1"/>
    <property type="gene ID" value="KIW84_072735"/>
</dbReference>
<evidence type="ECO:0000256" key="1">
    <source>
        <dbReference type="SAM" id="MobiDB-lite"/>
    </source>
</evidence>
<dbReference type="GO" id="GO:0046983">
    <property type="term" value="F:protein dimerization activity"/>
    <property type="evidence" value="ECO:0007669"/>
    <property type="project" value="InterPro"/>
</dbReference>
<evidence type="ECO:0000259" key="2">
    <source>
        <dbReference type="Pfam" id="PF04937"/>
    </source>
</evidence>
<sequence length="622" mass="71131">MSSKSAFTTDPNSSFSGNCTEDSKIEIPKNNSEMVLEDGISLDGEDASEYSFCDDMMPDGLYRFLCRLDGTDHGVKKQGCACVKVCEKRKVNDVVNRSYEDVFKKMIDRSESEVKNKDILKEEASEAIARFFYHNAIPPKLVESKEFIAMCDMISRLGVGFKPPSINDIKEKYLKKADKPIDKALEEHKAVWKIRGCTIMVDAWTDNKRTALNLFANSLKGKYFLKSIDASDMLESDTPFKLFKMMDDIVEEVGEENVVQIVTDNTPFYKAAGEMLMEKRTKLYWTPCVTHCIEMILEDYENKIPIYEKTVKKAKRITTFIYSRDSIVSLLHSFTKGIDLMKPSITRCTTSYLTLDSLYKNKGALKKMFKSMEWKSSQFAKTSVGKSVEDVVIDKEFWKNILICLKGADPLIEVLRLVNSIDTSATGFIYEAMEQAKVEIRRNLSIESFMPLWKIIDERWDKQLLNPLHAAGYFLNPQFHYCIGFRDDNIIRRGLHHCITRMAGSPEERAKIEIQLDDFDKRADLLGDPVAIMTAGYEIPSIWWADFGGGLPELQSIALRVLSLTCSSYGAESNQSAFKRRNLLRQEKEEGLDADDLEYDMISDLHGEYAHGDEDQIEAYWF</sequence>
<dbReference type="AlphaFoldDB" id="A0A9D4VN42"/>
<dbReference type="InterPro" id="IPR007021">
    <property type="entry name" value="DUF659"/>
</dbReference>
<protein>
    <recommendedName>
        <fullName evidence="7">DUF659 domain-containing protein</fullName>
    </recommendedName>
</protein>
<dbReference type="PANTHER" id="PTHR32166">
    <property type="entry name" value="OSJNBA0013A04.12 PROTEIN"/>
    <property type="match status" value="1"/>
</dbReference>
<accession>A0A9D4VN42</accession>
<feature type="domain" description="HAT C-terminal dimerisation" evidence="3">
    <location>
        <begin position="540"/>
        <end position="585"/>
    </location>
</feature>
<dbReference type="Pfam" id="PF04937">
    <property type="entry name" value="DUF659"/>
    <property type="match status" value="1"/>
</dbReference>
<dbReference type="SUPFAM" id="SSF53098">
    <property type="entry name" value="Ribonuclease H-like"/>
    <property type="match status" value="1"/>
</dbReference>
<feature type="compositionally biased region" description="Polar residues" evidence="1">
    <location>
        <begin position="1"/>
        <end position="20"/>
    </location>
</feature>
<feature type="region of interest" description="Disordered" evidence="1">
    <location>
        <begin position="1"/>
        <end position="24"/>
    </location>
</feature>
<evidence type="ECO:0008006" key="7">
    <source>
        <dbReference type="Google" id="ProtNLM"/>
    </source>
</evidence>
<evidence type="ECO:0000313" key="5">
    <source>
        <dbReference type="EMBL" id="KAI5386305.1"/>
    </source>
</evidence>
<dbReference type="PANTHER" id="PTHR32166:SF122">
    <property type="entry name" value="OS09G0499600 PROTEIN"/>
    <property type="match status" value="1"/>
</dbReference>
<dbReference type="Pfam" id="PF05699">
    <property type="entry name" value="Dimer_Tnp_hAT"/>
    <property type="match status" value="1"/>
</dbReference>
<keyword evidence="6" id="KW-1185">Reference proteome</keyword>
<dbReference type="Gramene" id="Psat07G0272800-T1">
    <property type="protein sequence ID" value="KAI5386298.1"/>
    <property type="gene ID" value="KIW84_072728"/>
</dbReference>
<evidence type="ECO:0000259" key="3">
    <source>
        <dbReference type="Pfam" id="PF05699"/>
    </source>
</evidence>
<dbReference type="OrthoDB" id="1419480at2759"/>
<organism evidence="4 6">
    <name type="scientific">Pisum sativum</name>
    <name type="common">Garden pea</name>
    <name type="synonym">Lathyrus oleraceus</name>
    <dbReference type="NCBI Taxonomy" id="3888"/>
    <lineage>
        <taxon>Eukaryota</taxon>
        <taxon>Viridiplantae</taxon>
        <taxon>Streptophyta</taxon>
        <taxon>Embryophyta</taxon>
        <taxon>Tracheophyta</taxon>
        <taxon>Spermatophyta</taxon>
        <taxon>Magnoliopsida</taxon>
        <taxon>eudicotyledons</taxon>
        <taxon>Gunneridae</taxon>
        <taxon>Pentapetalae</taxon>
        <taxon>rosids</taxon>
        <taxon>fabids</taxon>
        <taxon>Fabales</taxon>
        <taxon>Fabaceae</taxon>
        <taxon>Papilionoideae</taxon>
        <taxon>50 kb inversion clade</taxon>
        <taxon>NPAAA clade</taxon>
        <taxon>Hologalegina</taxon>
        <taxon>IRL clade</taxon>
        <taxon>Fabeae</taxon>
        <taxon>Lathyrus</taxon>
    </lineage>
</organism>
<evidence type="ECO:0000313" key="4">
    <source>
        <dbReference type="EMBL" id="KAI5386298.1"/>
    </source>
</evidence>
<comment type="caution">
    <text evidence="4">The sequence shown here is derived from an EMBL/GenBank/DDBJ whole genome shotgun (WGS) entry which is preliminary data.</text>
</comment>
<dbReference type="EMBL" id="JAMSHJ010000007">
    <property type="protein sequence ID" value="KAI5386305.1"/>
    <property type="molecule type" value="Genomic_DNA"/>
</dbReference>
<evidence type="ECO:0000313" key="6">
    <source>
        <dbReference type="Proteomes" id="UP001058974"/>
    </source>
</evidence>
<reference evidence="4 6" key="1">
    <citation type="journal article" date="2022" name="Nat. Genet.">
        <title>Improved pea reference genome and pan-genome highlight genomic features and evolutionary characteristics.</title>
        <authorList>
            <person name="Yang T."/>
            <person name="Liu R."/>
            <person name="Luo Y."/>
            <person name="Hu S."/>
            <person name="Wang D."/>
            <person name="Wang C."/>
            <person name="Pandey M.K."/>
            <person name="Ge S."/>
            <person name="Xu Q."/>
            <person name="Li N."/>
            <person name="Li G."/>
            <person name="Huang Y."/>
            <person name="Saxena R.K."/>
            <person name="Ji Y."/>
            <person name="Li M."/>
            <person name="Yan X."/>
            <person name="He Y."/>
            <person name="Liu Y."/>
            <person name="Wang X."/>
            <person name="Xiang C."/>
            <person name="Varshney R.K."/>
            <person name="Ding H."/>
            <person name="Gao S."/>
            <person name="Zong X."/>
        </authorList>
    </citation>
    <scope>NUCLEOTIDE SEQUENCE [LARGE SCALE GENOMIC DNA]</scope>
    <source>
        <strain evidence="4 6">cv. Zhongwan 6</strain>
    </source>
</reference>
<gene>
    <name evidence="4" type="ORF">KIW84_072728</name>
    <name evidence="5" type="ORF">KIW84_072735</name>
</gene>
<dbReference type="Proteomes" id="UP001058974">
    <property type="component" value="Chromosome 7"/>
</dbReference>
<name>A0A9D4VN42_PEA</name>
<dbReference type="InterPro" id="IPR012337">
    <property type="entry name" value="RNaseH-like_sf"/>
</dbReference>
<proteinExistence type="predicted"/>
<dbReference type="EMBL" id="JAMSHJ010000007">
    <property type="protein sequence ID" value="KAI5386298.1"/>
    <property type="molecule type" value="Genomic_DNA"/>
</dbReference>